<dbReference type="AlphaFoldDB" id="A0A239NYG5"/>
<organism evidence="2 3">
    <name type="scientific">Streptosporangium subroseum</name>
    <dbReference type="NCBI Taxonomy" id="106412"/>
    <lineage>
        <taxon>Bacteria</taxon>
        <taxon>Bacillati</taxon>
        <taxon>Actinomycetota</taxon>
        <taxon>Actinomycetes</taxon>
        <taxon>Streptosporangiales</taxon>
        <taxon>Streptosporangiaceae</taxon>
        <taxon>Streptosporangium</taxon>
    </lineage>
</organism>
<dbReference type="EMBL" id="FZOD01000072">
    <property type="protein sequence ID" value="SNT59149.1"/>
    <property type="molecule type" value="Genomic_DNA"/>
</dbReference>
<evidence type="ECO:0000256" key="1">
    <source>
        <dbReference type="SAM" id="MobiDB-lite"/>
    </source>
</evidence>
<proteinExistence type="predicted"/>
<accession>A0A239NYG5</accession>
<evidence type="ECO:0000313" key="2">
    <source>
        <dbReference type="EMBL" id="SNT59149.1"/>
    </source>
</evidence>
<dbReference type="Proteomes" id="UP000198282">
    <property type="component" value="Unassembled WGS sequence"/>
</dbReference>
<sequence>MGKKRRRSSRRRPARRRVLGVALLMDELDLETMREYDSFEFSDYDTYLATCEREMRIMRRAGRVVAETFDPVEYREFCREMELEADDPGSRARYAALVCEEGDPLPYRGEPIEEFVAALAGRERLRAMSFRIEALLLDVPVGRVMEAEDYATDIFLWLLSRGGAGLHVFTCHVGGEEGDPLEIVAEVEIRRNEMMLHGEAPLVLSQMLTLARATGTPGSLIMRSMTRRIDPATGWPVKIVRGWFIGNGEISPLSGKEIRTASCTDQRTGDALPPEPAVEYVDAPHYRP</sequence>
<gene>
    <name evidence="2" type="ORF">SAMN05216276_10726</name>
</gene>
<name>A0A239NYG5_9ACTN</name>
<protein>
    <submittedName>
        <fullName evidence="2">Uncharacterized protein</fullName>
    </submittedName>
</protein>
<keyword evidence="3" id="KW-1185">Reference proteome</keyword>
<reference evidence="2 3" key="1">
    <citation type="submission" date="2017-06" db="EMBL/GenBank/DDBJ databases">
        <authorList>
            <person name="Kim H.J."/>
            <person name="Triplett B.A."/>
        </authorList>
    </citation>
    <scope>NUCLEOTIDE SEQUENCE [LARGE SCALE GENOMIC DNA]</scope>
    <source>
        <strain evidence="2 3">CGMCC 4.2132</strain>
    </source>
</reference>
<feature type="region of interest" description="Disordered" evidence="1">
    <location>
        <begin position="265"/>
        <end position="288"/>
    </location>
</feature>
<evidence type="ECO:0000313" key="3">
    <source>
        <dbReference type="Proteomes" id="UP000198282"/>
    </source>
</evidence>